<organism evidence="7">
    <name type="scientific">Ailuropoda melanoleuca</name>
    <name type="common">Giant panda</name>
    <dbReference type="NCBI Taxonomy" id="9646"/>
    <lineage>
        <taxon>Eukaryota</taxon>
        <taxon>Metazoa</taxon>
        <taxon>Chordata</taxon>
        <taxon>Craniata</taxon>
        <taxon>Vertebrata</taxon>
        <taxon>Euteleostomi</taxon>
        <taxon>Mammalia</taxon>
        <taxon>Eutheria</taxon>
        <taxon>Laurasiatheria</taxon>
        <taxon>Carnivora</taxon>
        <taxon>Caniformia</taxon>
        <taxon>Ursidae</taxon>
        <taxon>Ailuropoda</taxon>
    </lineage>
</organism>
<sequence length="318" mass="34487">MAFGFAKRNVKCARTPVLQVVPGRGPPSPTTGKKKKKAKCAFLEATLKSPGVRLQGPGQRMALPTRTTSGTAPSLGPEIPQDGACRWGSGPTMCTNIVYEWLKALQLPQYAESFVDNGYDDLEVCKQIGDPDLDAIGVSCGVNQRSVNGRLGDVAVDEGIWTRGDTRASVSAPEEVQNVAAHGALCGQPAPSSSWNLRRMPWSPGPCLLNHNWLVALFLFCFEILVAIIEDCVINLVNRTSGEMLTLQTKSGLDQLVVMETLNDGIRACGLCETLESIPLFPCQNQRRARARVNSTDALDSPAFWLPGNMQIRFARNC</sequence>
<dbReference type="SUPFAM" id="SSF47769">
    <property type="entry name" value="SAM/Pointed domain"/>
    <property type="match status" value="1"/>
</dbReference>
<evidence type="ECO:0000256" key="3">
    <source>
        <dbReference type="ARBA" id="ARBA00065890"/>
    </source>
</evidence>
<dbReference type="InterPro" id="IPR051725">
    <property type="entry name" value="SAM-SH3_domain_protein"/>
</dbReference>
<dbReference type="PROSITE" id="PS50105">
    <property type="entry name" value="SAM_DOMAIN"/>
    <property type="match status" value="1"/>
</dbReference>
<keyword evidence="2" id="KW-0963">Cytoplasm</keyword>
<comment type="subunit">
    <text evidence="3">Interacts promiscuously (via SAM domain) with EPHA5, EPHA6, EPHA7, EPHA8, EPHB1, EPHB2, EPHB3 and EPHB4 (via SAM domain) (in vitro).</text>
</comment>
<evidence type="ECO:0000313" key="7">
    <source>
        <dbReference type="EMBL" id="EFB18670.1"/>
    </source>
</evidence>
<evidence type="ECO:0000256" key="5">
    <source>
        <dbReference type="SAM" id="MobiDB-lite"/>
    </source>
</evidence>
<evidence type="ECO:0000256" key="1">
    <source>
        <dbReference type="ARBA" id="ARBA00004496"/>
    </source>
</evidence>
<proteinExistence type="predicted"/>
<protein>
    <recommendedName>
        <fullName evidence="4">Sterile alpha motif domain-containing protein 5</fullName>
    </recommendedName>
</protein>
<feature type="region of interest" description="Disordered" evidence="5">
    <location>
        <begin position="53"/>
        <end position="79"/>
    </location>
</feature>
<evidence type="ECO:0000259" key="6">
    <source>
        <dbReference type="PROSITE" id="PS50105"/>
    </source>
</evidence>
<evidence type="ECO:0000256" key="4">
    <source>
        <dbReference type="ARBA" id="ARBA00073398"/>
    </source>
</evidence>
<accession>D2HXS2</accession>
<dbReference type="PANTHER" id="PTHR12301">
    <property type="entry name" value="SAM-DOMAIN, SH3 AND NUCLEAR LOCALIZATION SIGNALS PROTEIN RELATED"/>
    <property type="match status" value="1"/>
</dbReference>
<dbReference type="AlphaFoldDB" id="D2HXS2"/>
<dbReference type="GO" id="GO:0005737">
    <property type="term" value="C:cytoplasm"/>
    <property type="evidence" value="ECO:0007669"/>
    <property type="project" value="UniProtKB-SubCell"/>
</dbReference>
<dbReference type="EMBL" id="GL193642">
    <property type="protein sequence ID" value="EFB18670.1"/>
    <property type="molecule type" value="Genomic_DNA"/>
</dbReference>
<dbReference type="PANTHER" id="PTHR12301:SF8">
    <property type="entry name" value="STERILE ALPHA MOTIF DOMAIN-CONTAINING PROTEIN 5"/>
    <property type="match status" value="1"/>
</dbReference>
<dbReference type="Gene3D" id="1.10.150.50">
    <property type="entry name" value="Transcription Factor, Ets-1"/>
    <property type="match status" value="1"/>
</dbReference>
<dbReference type="InterPro" id="IPR001660">
    <property type="entry name" value="SAM"/>
</dbReference>
<reference evidence="7" key="1">
    <citation type="journal article" date="2010" name="Nature">
        <title>The sequence and de novo assembly of the giant panda genome.</title>
        <authorList>
            <person name="Li R."/>
            <person name="Fan W."/>
            <person name="Tian G."/>
            <person name="Zhu H."/>
            <person name="He L."/>
            <person name="Cai J."/>
            <person name="Huang Q."/>
            <person name="Cai Q."/>
            <person name="Li B."/>
            <person name="Bai Y."/>
            <person name="Zhang Z."/>
            <person name="Zhang Y."/>
            <person name="Wang W."/>
            <person name="Li J."/>
            <person name="Wei F."/>
            <person name="Li H."/>
            <person name="Jian M."/>
            <person name="Li J."/>
            <person name="Zhang Z."/>
            <person name="Nielsen R."/>
            <person name="Li D."/>
            <person name="Gu W."/>
            <person name="Yang Z."/>
            <person name="Xuan Z."/>
            <person name="Ryder O.A."/>
            <person name="Leung F.C."/>
            <person name="Zhou Y."/>
            <person name="Cao J."/>
            <person name="Sun X."/>
            <person name="Fu Y."/>
            <person name="Fang X."/>
            <person name="Guo X."/>
            <person name="Wang B."/>
            <person name="Hou R."/>
            <person name="Shen F."/>
            <person name="Mu B."/>
            <person name="Ni P."/>
            <person name="Lin R."/>
            <person name="Qian W."/>
            <person name="Wang G."/>
            <person name="Yu C."/>
            <person name="Nie W."/>
            <person name="Wang J."/>
            <person name="Wu Z."/>
            <person name="Liang H."/>
            <person name="Min J."/>
            <person name="Wu Q."/>
            <person name="Cheng S."/>
            <person name="Ruan J."/>
            <person name="Wang M."/>
            <person name="Shi Z."/>
            <person name="Wen M."/>
            <person name="Liu B."/>
            <person name="Ren X."/>
            <person name="Zheng H."/>
            <person name="Dong D."/>
            <person name="Cook K."/>
            <person name="Shan G."/>
            <person name="Zhang H."/>
            <person name="Kosiol C."/>
            <person name="Xie X."/>
            <person name="Lu Z."/>
            <person name="Zheng H."/>
            <person name="Li Y."/>
            <person name="Steiner C.C."/>
            <person name="Lam T.T."/>
            <person name="Lin S."/>
            <person name="Zhang Q."/>
            <person name="Li G."/>
            <person name="Tian J."/>
            <person name="Gong T."/>
            <person name="Liu H."/>
            <person name="Zhang D."/>
            <person name="Fang L."/>
            <person name="Ye C."/>
            <person name="Zhang J."/>
            <person name="Hu W."/>
            <person name="Xu A."/>
            <person name="Ren Y."/>
            <person name="Zhang G."/>
            <person name="Bruford M.W."/>
            <person name="Li Q."/>
            <person name="Ma L."/>
            <person name="Guo Y."/>
            <person name="An N."/>
            <person name="Hu Y."/>
            <person name="Zheng Y."/>
            <person name="Shi Y."/>
            <person name="Li Z."/>
            <person name="Liu Q."/>
            <person name="Chen Y."/>
            <person name="Zhao J."/>
            <person name="Qu N."/>
            <person name="Zhao S."/>
            <person name="Tian F."/>
            <person name="Wang X."/>
            <person name="Wang H."/>
            <person name="Xu L."/>
            <person name="Liu X."/>
            <person name="Vinar T."/>
            <person name="Wang Y."/>
            <person name="Lam T.W."/>
            <person name="Yiu S.M."/>
            <person name="Liu S."/>
            <person name="Zhang H."/>
            <person name="Li D."/>
            <person name="Huang Y."/>
            <person name="Wang X."/>
            <person name="Yang G."/>
            <person name="Jiang Z."/>
            <person name="Wang J."/>
            <person name="Qin N."/>
            <person name="Li L."/>
            <person name="Li J."/>
            <person name="Bolund L."/>
            <person name="Kristiansen K."/>
            <person name="Wong G.K."/>
            <person name="Olson M."/>
            <person name="Zhang X."/>
            <person name="Li S."/>
            <person name="Yang H."/>
            <person name="Wang J."/>
            <person name="Wang J."/>
        </authorList>
    </citation>
    <scope>NUCLEOTIDE SEQUENCE [LARGE SCALE GENOMIC DNA]</scope>
</reference>
<name>D2HXS2_AILME</name>
<dbReference type="Pfam" id="PF00536">
    <property type="entry name" value="SAM_1"/>
    <property type="match status" value="1"/>
</dbReference>
<evidence type="ECO:0000256" key="2">
    <source>
        <dbReference type="ARBA" id="ARBA00022490"/>
    </source>
</evidence>
<gene>
    <name evidence="7" type="ORF">PANDA_017458</name>
</gene>
<feature type="domain" description="SAM" evidence="6">
    <location>
        <begin position="98"/>
        <end position="139"/>
    </location>
</feature>
<comment type="subcellular location">
    <subcellularLocation>
        <location evidence="1">Cytoplasm</location>
    </subcellularLocation>
</comment>
<dbReference type="FunFam" id="1.10.150.50:FF:000055">
    <property type="entry name" value="Sterile alpha motif domain containing 5"/>
    <property type="match status" value="1"/>
</dbReference>
<dbReference type="InterPro" id="IPR013761">
    <property type="entry name" value="SAM/pointed_sf"/>
</dbReference>
<dbReference type="InParanoid" id="D2HXS2"/>